<proteinExistence type="inferred from homology"/>
<sequence>MRDNGIIAREDYAPGKQELGRRGEQIAADYLAARGMRILDRNWRSTHGELDLVVQDATHVIAVEVKTRSGTGYGSPLQAITPQKAARIRRTLFDWVREHKMRGAALRMDVIGIVIRAGEPPKLDYLRGIQ</sequence>
<dbReference type="EMBL" id="JAEHOI010000002">
    <property type="protein sequence ID" value="MBK0421026.1"/>
    <property type="molecule type" value="Genomic_DNA"/>
</dbReference>
<dbReference type="RefSeq" id="WP_200131221.1">
    <property type="nucleotide sequence ID" value="NZ_JAEHOI010000002.1"/>
</dbReference>
<dbReference type="InterPro" id="IPR011335">
    <property type="entry name" value="Restrct_endonuc-II-like"/>
</dbReference>
<dbReference type="InterPro" id="IPR011856">
    <property type="entry name" value="tRNA_endonuc-like_dom_sf"/>
</dbReference>
<dbReference type="NCBIfam" id="NF009150">
    <property type="entry name" value="PRK12497.1-3"/>
    <property type="match status" value="1"/>
</dbReference>
<dbReference type="GO" id="GO:0003676">
    <property type="term" value="F:nucleic acid binding"/>
    <property type="evidence" value="ECO:0007669"/>
    <property type="project" value="InterPro"/>
</dbReference>
<protein>
    <recommendedName>
        <fullName evidence="2">UPF0102 protein JD292_02875</fullName>
    </recommendedName>
</protein>
<dbReference type="HAMAP" id="MF_00048">
    <property type="entry name" value="UPF0102"/>
    <property type="match status" value="1"/>
</dbReference>
<evidence type="ECO:0000256" key="1">
    <source>
        <dbReference type="ARBA" id="ARBA00006738"/>
    </source>
</evidence>
<dbReference type="InterPro" id="IPR003509">
    <property type="entry name" value="UPF0102_YraN-like"/>
</dbReference>
<dbReference type="SUPFAM" id="SSF52980">
    <property type="entry name" value="Restriction endonuclease-like"/>
    <property type="match status" value="1"/>
</dbReference>
<dbReference type="Proteomes" id="UP000618733">
    <property type="component" value="Unassembled WGS sequence"/>
</dbReference>
<reference evidence="3" key="1">
    <citation type="submission" date="2020-12" db="EMBL/GenBank/DDBJ databases">
        <title>Leucobacter sp. CAS2, isolated from Chromium sludge.</title>
        <authorList>
            <person name="Xu Z."/>
        </authorList>
    </citation>
    <scope>NUCLEOTIDE SEQUENCE</scope>
    <source>
        <strain evidence="3">CSA2</strain>
    </source>
</reference>
<evidence type="ECO:0000313" key="4">
    <source>
        <dbReference type="Proteomes" id="UP000618733"/>
    </source>
</evidence>
<comment type="similarity">
    <text evidence="1 2">Belongs to the UPF0102 family.</text>
</comment>
<dbReference type="AlphaFoldDB" id="A0A934UWY3"/>
<keyword evidence="4" id="KW-1185">Reference proteome</keyword>
<dbReference type="Pfam" id="PF02021">
    <property type="entry name" value="UPF0102"/>
    <property type="match status" value="1"/>
</dbReference>
<organism evidence="3 4">
    <name type="scientific">Leucobacter edaphi</name>
    <dbReference type="NCBI Taxonomy" id="2796472"/>
    <lineage>
        <taxon>Bacteria</taxon>
        <taxon>Bacillati</taxon>
        <taxon>Actinomycetota</taxon>
        <taxon>Actinomycetes</taxon>
        <taxon>Micrococcales</taxon>
        <taxon>Microbacteriaceae</taxon>
        <taxon>Leucobacter</taxon>
    </lineage>
</organism>
<dbReference type="PANTHER" id="PTHR34039:SF1">
    <property type="entry name" value="UPF0102 PROTEIN YRAN"/>
    <property type="match status" value="1"/>
</dbReference>
<evidence type="ECO:0000313" key="3">
    <source>
        <dbReference type="EMBL" id="MBK0421026.1"/>
    </source>
</evidence>
<dbReference type="CDD" id="cd20736">
    <property type="entry name" value="PoNe_Nuclease"/>
    <property type="match status" value="1"/>
</dbReference>
<comment type="caution">
    <text evidence="3">The sequence shown here is derived from an EMBL/GenBank/DDBJ whole genome shotgun (WGS) entry which is preliminary data.</text>
</comment>
<evidence type="ECO:0000256" key="2">
    <source>
        <dbReference type="HAMAP-Rule" id="MF_00048"/>
    </source>
</evidence>
<dbReference type="Gene3D" id="3.40.1350.10">
    <property type="match status" value="1"/>
</dbReference>
<dbReference type="NCBIfam" id="NF009154">
    <property type="entry name" value="PRK12497.3-3"/>
    <property type="match status" value="1"/>
</dbReference>
<gene>
    <name evidence="3" type="ORF">JD292_02875</name>
</gene>
<dbReference type="PANTHER" id="PTHR34039">
    <property type="entry name" value="UPF0102 PROTEIN YRAN"/>
    <property type="match status" value="1"/>
</dbReference>
<accession>A0A934UWY3</accession>
<name>A0A934UWY3_9MICO</name>